<evidence type="ECO:0008006" key="4">
    <source>
        <dbReference type="Google" id="ProtNLM"/>
    </source>
</evidence>
<organism evidence="2 3">
    <name type="scientific">Sinomonas atrocyanea</name>
    <dbReference type="NCBI Taxonomy" id="37927"/>
    <lineage>
        <taxon>Bacteria</taxon>
        <taxon>Bacillati</taxon>
        <taxon>Actinomycetota</taxon>
        <taxon>Actinomycetes</taxon>
        <taxon>Micrococcales</taxon>
        <taxon>Micrococcaceae</taxon>
        <taxon>Sinomonas</taxon>
    </lineage>
</organism>
<feature type="region of interest" description="Disordered" evidence="1">
    <location>
        <begin position="1"/>
        <end position="27"/>
    </location>
</feature>
<dbReference type="InterPro" id="IPR025447">
    <property type="entry name" value="DUF4192"/>
</dbReference>
<dbReference type="AlphaFoldDB" id="A0A127A142"/>
<keyword evidence="3" id="KW-1185">Reference proteome</keyword>
<proteinExistence type="predicted"/>
<feature type="region of interest" description="Disordered" evidence="1">
    <location>
        <begin position="308"/>
        <end position="338"/>
    </location>
</feature>
<dbReference type="KEGG" id="satk:SA2016_1850"/>
<dbReference type="PATRIC" id="fig|37927.3.peg.1900"/>
<evidence type="ECO:0000313" key="3">
    <source>
        <dbReference type="Proteomes" id="UP000070134"/>
    </source>
</evidence>
<evidence type="ECO:0000313" key="2">
    <source>
        <dbReference type="EMBL" id="AMM32524.1"/>
    </source>
</evidence>
<accession>A0A127A142</accession>
<dbReference type="OrthoDB" id="4954868at2"/>
<dbReference type="RefSeq" id="WP_066497477.1">
    <property type="nucleotide sequence ID" value="NZ_BJMO01000001.1"/>
</dbReference>
<dbReference type="EMBL" id="CP014518">
    <property type="protein sequence ID" value="AMM32524.1"/>
    <property type="molecule type" value="Genomic_DNA"/>
</dbReference>
<dbReference type="Pfam" id="PF13830">
    <property type="entry name" value="DUF4192"/>
    <property type="match status" value="2"/>
</dbReference>
<dbReference type="Proteomes" id="UP000070134">
    <property type="component" value="Chromosome"/>
</dbReference>
<gene>
    <name evidence="2" type="ORF">SA2016_1850</name>
</gene>
<name>A0A127A142_9MICC</name>
<protein>
    <recommendedName>
        <fullName evidence="4">DUF4192 domain-containing protein</fullName>
    </recommendedName>
</protein>
<evidence type="ECO:0000256" key="1">
    <source>
        <dbReference type="SAM" id="MobiDB-lite"/>
    </source>
</evidence>
<sequence>MDDIQHPVGQPARRDTEGIRDATGAPADPITIRSAEDILSYVPHALGEWPEESLVAVGLGDGRLGPTLRIDLPARPKGAPVRPAALRRFSDTVADYLTHDALVGAVLALYTRSAWTVPQSPPHREVMDAVAARLAEAGVPVLEAWVVGPERWRTVTCADTACCPWPGESVEALRTGRIGAEMVYRGSSYGAGLPEAARPEPPPAAVAAALEAYVEDPGRWWDPLVFTAALAAWDEVLSEPRVPDPARVRLLAATLMRPALRDAVLVASAADAGTAWRGTAATQGLRAEQIQAVPPALPGGVPAAEAAAALDSWSEGPRAGERGSVPSAGPDAEAVRGASALPGSSREFGLILMGCTSAAPAWDRIARLERVALGVAQMEEPELRAPALAVLAWVQWARGRGGRCLAFLERALSTDPGYRLALLLRGLVEQGELAGWARSRDTAWHREAA</sequence>
<reference evidence="2 3" key="1">
    <citation type="submission" date="2016-02" db="EMBL/GenBank/DDBJ databases">
        <title>Complete genome of Sinomonas atrocyanea KCTC 3377.</title>
        <authorList>
            <person name="Kim K.M."/>
        </authorList>
    </citation>
    <scope>NUCLEOTIDE SEQUENCE [LARGE SCALE GENOMIC DNA]</scope>
    <source>
        <strain evidence="2 3">KCTC 3377</strain>
    </source>
</reference>
<dbReference type="STRING" id="37927.SA2016_1850"/>